<evidence type="ECO:0000313" key="2">
    <source>
        <dbReference type="Proteomes" id="UP000044026"/>
    </source>
</evidence>
<evidence type="ECO:0000313" key="1">
    <source>
        <dbReference type="EMBL" id="CEN41038.1"/>
    </source>
</evidence>
<dbReference type="AlphaFoldDB" id="A0A0B7HU45"/>
<name>A0A0B7HU45_9FLAO</name>
<organism evidence="1 2">
    <name type="scientific">Capnocytophaga canimorsus</name>
    <dbReference type="NCBI Taxonomy" id="28188"/>
    <lineage>
        <taxon>Bacteria</taxon>
        <taxon>Pseudomonadati</taxon>
        <taxon>Bacteroidota</taxon>
        <taxon>Flavobacteriia</taxon>
        <taxon>Flavobacteriales</taxon>
        <taxon>Flavobacteriaceae</taxon>
        <taxon>Capnocytophaga</taxon>
    </lineage>
</organism>
<dbReference type="EMBL" id="CDOE01000079">
    <property type="protein sequence ID" value="CEN41038.1"/>
    <property type="molecule type" value="Genomic_DNA"/>
</dbReference>
<gene>
    <name evidence="1" type="ORF">CCAN12_800036</name>
</gene>
<protein>
    <submittedName>
        <fullName evidence="1">Uncharacterized protein</fullName>
    </submittedName>
</protein>
<dbReference type="Proteomes" id="UP000044026">
    <property type="component" value="Unassembled WGS sequence"/>
</dbReference>
<accession>A0A0B7HU45</accession>
<sequence>MVEDYVAKIEAKIEKEVAKAEKRFGEAFDKEQFITTNARVLEYKNQADAILKRLAKSLENEDLADVKSLN</sequence>
<reference evidence="1 2" key="1">
    <citation type="submission" date="2015-01" db="EMBL/GenBank/DDBJ databases">
        <authorList>
            <person name="Xiang T."/>
            <person name="Song Y."/>
            <person name="Huang L."/>
            <person name="Wang B."/>
            <person name="Wu P."/>
        </authorList>
    </citation>
    <scope>NUCLEOTIDE SEQUENCE [LARGE SCALE GENOMIC DNA]</scope>
    <source>
        <strain evidence="1 2">Cc12</strain>
    </source>
</reference>
<proteinExistence type="predicted"/>